<protein>
    <submittedName>
        <fullName evidence="7">TetR/AcrR family transcriptional regulator</fullName>
    </submittedName>
</protein>
<keyword evidence="4" id="KW-0804">Transcription</keyword>
<evidence type="ECO:0000256" key="3">
    <source>
        <dbReference type="ARBA" id="ARBA00023125"/>
    </source>
</evidence>
<dbReference type="PANTHER" id="PTHR30055">
    <property type="entry name" value="HTH-TYPE TRANSCRIPTIONAL REGULATOR RUTR"/>
    <property type="match status" value="1"/>
</dbReference>
<dbReference type="InterPro" id="IPR001647">
    <property type="entry name" value="HTH_TetR"/>
</dbReference>
<proteinExistence type="predicted"/>
<keyword evidence="2" id="KW-0805">Transcription regulation</keyword>
<dbReference type="EMBL" id="JBHRSA010000003">
    <property type="protein sequence ID" value="MFC3038686.1"/>
    <property type="molecule type" value="Genomic_DNA"/>
</dbReference>
<dbReference type="Pfam" id="PF00440">
    <property type="entry name" value="TetR_N"/>
    <property type="match status" value="1"/>
</dbReference>
<evidence type="ECO:0000313" key="8">
    <source>
        <dbReference type="Proteomes" id="UP001595279"/>
    </source>
</evidence>
<reference evidence="8" key="1">
    <citation type="journal article" date="2019" name="Int. J. Syst. Evol. Microbiol.">
        <title>The Global Catalogue of Microorganisms (GCM) 10K type strain sequencing project: providing services to taxonomists for standard genome sequencing and annotation.</title>
        <authorList>
            <consortium name="The Broad Institute Genomics Platform"/>
            <consortium name="The Broad Institute Genome Sequencing Center for Infectious Disease"/>
            <person name="Wu L."/>
            <person name="Ma J."/>
        </authorList>
    </citation>
    <scope>NUCLEOTIDE SEQUENCE [LARGE SCALE GENOMIC DNA]</scope>
    <source>
        <strain evidence="8">KCTC 13128</strain>
    </source>
</reference>
<dbReference type="SUPFAM" id="SSF48498">
    <property type="entry name" value="Tetracyclin repressor-like, C-terminal domain"/>
    <property type="match status" value="1"/>
</dbReference>
<evidence type="ECO:0000256" key="5">
    <source>
        <dbReference type="PROSITE-ProRule" id="PRU00335"/>
    </source>
</evidence>
<evidence type="ECO:0000256" key="4">
    <source>
        <dbReference type="ARBA" id="ARBA00023163"/>
    </source>
</evidence>
<dbReference type="InterPro" id="IPR036271">
    <property type="entry name" value="Tet_transcr_reg_TetR-rel_C_sf"/>
</dbReference>
<dbReference type="InterPro" id="IPR050109">
    <property type="entry name" value="HTH-type_TetR-like_transc_reg"/>
</dbReference>
<dbReference type="Proteomes" id="UP001595279">
    <property type="component" value="Unassembled WGS sequence"/>
</dbReference>
<comment type="caution">
    <text evidence="7">The sequence shown here is derived from an EMBL/GenBank/DDBJ whole genome shotgun (WGS) entry which is preliminary data.</text>
</comment>
<dbReference type="SUPFAM" id="SSF46689">
    <property type="entry name" value="Homeodomain-like"/>
    <property type="match status" value="1"/>
</dbReference>
<evidence type="ECO:0000256" key="2">
    <source>
        <dbReference type="ARBA" id="ARBA00023015"/>
    </source>
</evidence>
<dbReference type="Gene3D" id="1.10.10.60">
    <property type="entry name" value="Homeodomain-like"/>
    <property type="match status" value="1"/>
</dbReference>
<keyword evidence="3 5" id="KW-0238">DNA-binding</keyword>
<dbReference type="RefSeq" id="WP_390266674.1">
    <property type="nucleotide sequence ID" value="NZ_JBHRSA010000003.1"/>
</dbReference>
<dbReference type="PANTHER" id="PTHR30055:SF175">
    <property type="entry name" value="HTH-TYPE TRANSCRIPTIONAL REPRESSOR KSTR2"/>
    <property type="match status" value="1"/>
</dbReference>
<dbReference type="PRINTS" id="PR00455">
    <property type="entry name" value="HTHTETR"/>
</dbReference>
<evidence type="ECO:0000256" key="1">
    <source>
        <dbReference type="ARBA" id="ARBA00022491"/>
    </source>
</evidence>
<evidence type="ECO:0000313" key="7">
    <source>
        <dbReference type="EMBL" id="MFC3038686.1"/>
    </source>
</evidence>
<gene>
    <name evidence="7" type="ORF">ACFOGI_00275</name>
</gene>
<dbReference type="PROSITE" id="PS50977">
    <property type="entry name" value="HTH_TETR_2"/>
    <property type="match status" value="1"/>
</dbReference>
<evidence type="ECO:0000259" key="6">
    <source>
        <dbReference type="PROSITE" id="PS50977"/>
    </source>
</evidence>
<name>A0ABV7CQI6_9BACI</name>
<sequence>MTGPFSRKQIQQQREAYILEVTEALLKEKGYYDMSMDEIAARVGITKVTLYRHFKSKEDLIFHLLFGDLPSFLQHLDEKISTDLPVIEQIESFIYRSILNFLQKNSSLSLSFLSSLGELSIFLKSKQKDLQQVEDTIAEYFIPLLKDGQSEGLIDSTVPPSILLGTLSGIISSVSLQQMKTENDLSEEELADIGTRLYMKAIRA</sequence>
<keyword evidence="8" id="KW-1185">Reference proteome</keyword>
<dbReference type="InterPro" id="IPR009057">
    <property type="entry name" value="Homeodomain-like_sf"/>
</dbReference>
<organism evidence="7 8">
    <name type="scientific">Virgibacillus xinjiangensis</name>
    <dbReference type="NCBI Taxonomy" id="393090"/>
    <lineage>
        <taxon>Bacteria</taxon>
        <taxon>Bacillati</taxon>
        <taxon>Bacillota</taxon>
        <taxon>Bacilli</taxon>
        <taxon>Bacillales</taxon>
        <taxon>Bacillaceae</taxon>
        <taxon>Virgibacillus</taxon>
    </lineage>
</organism>
<keyword evidence="1" id="KW-0678">Repressor</keyword>
<feature type="DNA-binding region" description="H-T-H motif" evidence="5">
    <location>
        <begin position="35"/>
        <end position="54"/>
    </location>
</feature>
<dbReference type="Gene3D" id="1.10.357.10">
    <property type="entry name" value="Tetracycline Repressor, domain 2"/>
    <property type="match status" value="1"/>
</dbReference>
<accession>A0ABV7CQI6</accession>
<feature type="domain" description="HTH tetR-type" evidence="6">
    <location>
        <begin position="12"/>
        <end position="72"/>
    </location>
</feature>